<keyword evidence="2" id="KW-1185">Reference proteome</keyword>
<dbReference type="KEGG" id="fax:FUAX_49590"/>
<geneLocation type="plasmid" evidence="1 2">
    <name>pFA5</name>
</geneLocation>
<dbReference type="RefSeq" id="WP_338395846.1">
    <property type="nucleotide sequence ID" value="NZ_AP025319.1"/>
</dbReference>
<evidence type="ECO:0008006" key="3">
    <source>
        <dbReference type="Google" id="ProtNLM"/>
    </source>
</evidence>
<gene>
    <name evidence="1" type="ORF">FUAX_49590</name>
</gene>
<keyword evidence="1" id="KW-0614">Plasmid</keyword>
<dbReference type="InterPro" id="IPR011008">
    <property type="entry name" value="Dimeric_a/b-barrel"/>
</dbReference>
<reference evidence="1 2" key="1">
    <citation type="submission" date="2021-12" db="EMBL/GenBank/DDBJ databases">
        <title>Genome sequencing of bacteria with rrn-lacking chromosome and rrn-plasmid.</title>
        <authorList>
            <person name="Anda M."/>
            <person name="Iwasaki W."/>
        </authorList>
    </citation>
    <scope>NUCLEOTIDE SEQUENCE [LARGE SCALE GENOMIC DNA]</scope>
    <source>
        <strain evidence="1 2">DSM 100852</strain>
        <plasmid evidence="1 2">pFA5</plasmid>
    </source>
</reference>
<proteinExistence type="predicted"/>
<protein>
    <recommendedName>
        <fullName evidence="3">ABM domain-containing protein</fullName>
    </recommendedName>
</protein>
<dbReference type="EMBL" id="AP025319">
    <property type="protein sequence ID" value="BDD12527.1"/>
    <property type="molecule type" value="Genomic_DNA"/>
</dbReference>
<accession>A0AAU9D018</accession>
<dbReference type="Proteomes" id="UP001348817">
    <property type="component" value="Plasmid pFA5"/>
</dbReference>
<sequence length="214" mass="25240">MKKAYRITYIKVKPGREKDFGELRKIHEEELNRCKSLIYGRLFKSFFSFPQSKARNAYVELNEWSSEATMREGERTVKSAIGYEEYTDTFEVEASFRMIPQGENEINLSQMIQEGYAIEFASRQIKPAKRKVYPERRAGFMRFIKRQPGFVFDQEFSSLDEDIDILVFAWKSVEDFRNAGNKVKRSFGQLFKTIRYFGLIKQKAFQVGTVYNSK</sequence>
<dbReference type="SUPFAM" id="SSF54909">
    <property type="entry name" value="Dimeric alpha+beta barrel"/>
    <property type="match status" value="1"/>
</dbReference>
<evidence type="ECO:0000313" key="1">
    <source>
        <dbReference type="EMBL" id="BDD12527.1"/>
    </source>
</evidence>
<dbReference type="AlphaFoldDB" id="A0AAU9D018"/>
<organism evidence="1 2">
    <name type="scientific">Fulvitalea axinellae</name>
    <dbReference type="NCBI Taxonomy" id="1182444"/>
    <lineage>
        <taxon>Bacteria</taxon>
        <taxon>Pseudomonadati</taxon>
        <taxon>Bacteroidota</taxon>
        <taxon>Cytophagia</taxon>
        <taxon>Cytophagales</taxon>
        <taxon>Persicobacteraceae</taxon>
        <taxon>Fulvitalea</taxon>
    </lineage>
</organism>
<name>A0AAU9D018_9BACT</name>
<evidence type="ECO:0000313" key="2">
    <source>
        <dbReference type="Proteomes" id="UP001348817"/>
    </source>
</evidence>